<dbReference type="Proteomes" id="UP000229383">
    <property type="component" value="Unassembled WGS sequence"/>
</dbReference>
<comment type="caution">
    <text evidence="2">The sequence shown here is derived from an EMBL/GenBank/DDBJ whole genome shotgun (WGS) entry which is preliminary data.</text>
</comment>
<gene>
    <name evidence="2" type="ORF">COU46_02885</name>
</gene>
<keyword evidence="1" id="KW-1133">Transmembrane helix</keyword>
<feature type="transmembrane region" description="Helical" evidence="1">
    <location>
        <begin position="15"/>
        <end position="35"/>
    </location>
</feature>
<evidence type="ECO:0000313" key="2">
    <source>
        <dbReference type="EMBL" id="PIR70188.1"/>
    </source>
</evidence>
<accession>A0A2H0TF48</accession>
<name>A0A2H0TF48_9BACT</name>
<dbReference type="EMBL" id="PFCN01000033">
    <property type="protein sequence ID" value="PIR70188.1"/>
    <property type="molecule type" value="Genomic_DNA"/>
</dbReference>
<proteinExistence type="predicted"/>
<keyword evidence="1" id="KW-0812">Transmembrane</keyword>
<sequence length="175" mass="19724">MKKTASHNLKNKKGFGLIEIVLALGIISLAFFTLIRTAQIAFKIIGESSVNSRAQFLITEGFEVVRSLRDESWQKNINTVVQGTIYYPSFSTSTNKWALITENPGLIDDRFERIITFEDVYRKKSDLNIVASTSPDEKSIDPGTKKITVTATWFSNRQTNTVKSASTYLTNLFEN</sequence>
<dbReference type="AlphaFoldDB" id="A0A2H0TF48"/>
<reference evidence="3" key="1">
    <citation type="submission" date="2017-09" db="EMBL/GenBank/DDBJ databases">
        <title>Depth-based differentiation of microbial function through sediment-hosted aquifers and enrichment of novel symbionts in the deep terrestrial subsurface.</title>
        <authorList>
            <person name="Probst A.J."/>
            <person name="Ladd B."/>
            <person name="Jarett J.K."/>
            <person name="Geller-Mcgrath D.E."/>
            <person name="Sieber C.M.K."/>
            <person name="Emerson J.B."/>
            <person name="Anantharaman K."/>
            <person name="Thomas B.C."/>
            <person name="Malmstrom R."/>
            <person name="Stieglmeier M."/>
            <person name="Klingl A."/>
            <person name="Woyke T."/>
            <person name="Ryan C.M."/>
            <person name="Banfield J.F."/>
        </authorList>
    </citation>
    <scope>NUCLEOTIDE SEQUENCE [LARGE SCALE GENOMIC DNA]</scope>
</reference>
<keyword evidence="1" id="KW-0472">Membrane</keyword>
<organism evidence="2 3">
    <name type="scientific">Candidatus Niyogibacteria bacterium CG10_big_fil_rev_8_21_14_0_10_42_19</name>
    <dbReference type="NCBI Taxonomy" id="1974725"/>
    <lineage>
        <taxon>Bacteria</taxon>
        <taxon>Candidatus Niyogiibacteriota</taxon>
    </lineage>
</organism>
<protein>
    <submittedName>
        <fullName evidence="2">Uncharacterized protein</fullName>
    </submittedName>
</protein>
<evidence type="ECO:0000313" key="3">
    <source>
        <dbReference type="Proteomes" id="UP000229383"/>
    </source>
</evidence>
<evidence type="ECO:0000256" key="1">
    <source>
        <dbReference type="SAM" id="Phobius"/>
    </source>
</evidence>